<comment type="caution">
    <text evidence="1">The sequence shown here is derived from an EMBL/GenBank/DDBJ whole genome shotgun (WGS) entry which is preliminary data.</text>
</comment>
<accession>A0ABT5TE29</accession>
<name>A0ABT5TE29_9RHOB</name>
<dbReference type="InterPro" id="IPR045386">
    <property type="entry name" value="DUF6525"/>
</dbReference>
<organism evidence="1 2">
    <name type="scientific">Roseinatronobacter alkalisoli</name>
    <dbReference type="NCBI Taxonomy" id="3028235"/>
    <lineage>
        <taxon>Bacteria</taxon>
        <taxon>Pseudomonadati</taxon>
        <taxon>Pseudomonadota</taxon>
        <taxon>Alphaproteobacteria</taxon>
        <taxon>Rhodobacterales</taxon>
        <taxon>Paracoccaceae</taxon>
        <taxon>Roseinatronobacter</taxon>
    </lineage>
</organism>
<keyword evidence="2" id="KW-1185">Reference proteome</keyword>
<dbReference type="EMBL" id="JAQZSM010000017">
    <property type="protein sequence ID" value="MDD7972631.1"/>
    <property type="molecule type" value="Genomic_DNA"/>
</dbReference>
<protein>
    <submittedName>
        <fullName evidence="1">DUF6525 family protein</fullName>
    </submittedName>
</protein>
<reference evidence="1" key="1">
    <citation type="submission" date="2023-02" db="EMBL/GenBank/DDBJ databases">
        <title>Description of Roseinatronobacter alkalisoli sp. nov., an alkaliphilic bacerium isolated from soda soil.</title>
        <authorList>
            <person name="Wei W."/>
        </authorList>
    </citation>
    <scope>NUCLEOTIDE SEQUENCE</scope>
    <source>
        <strain evidence="1">HJB301</strain>
    </source>
</reference>
<evidence type="ECO:0000313" key="2">
    <source>
        <dbReference type="Proteomes" id="UP001431784"/>
    </source>
</evidence>
<gene>
    <name evidence="1" type="ORF">PUT78_16150</name>
</gene>
<dbReference type="Pfam" id="PF20135">
    <property type="entry name" value="DUF6525"/>
    <property type="match status" value="1"/>
</dbReference>
<evidence type="ECO:0000313" key="1">
    <source>
        <dbReference type="EMBL" id="MDD7972631.1"/>
    </source>
</evidence>
<proteinExistence type="predicted"/>
<dbReference type="Proteomes" id="UP001431784">
    <property type="component" value="Unassembled WGS sequence"/>
</dbReference>
<sequence>MAGNLQSSLRRRRSPMAEFDRLPPELRHWLAHAALPWSARSALRLWQRAARQYGPDPKDILAHLARAEARSLERDCPAIWGDGYPLLPAQARKLREAA</sequence>
<dbReference type="RefSeq" id="WP_274353305.1">
    <property type="nucleotide sequence ID" value="NZ_JAQZSM010000017.1"/>
</dbReference>